<evidence type="ECO:0000256" key="1">
    <source>
        <dbReference type="ARBA" id="ARBA00022676"/>
    </source>
</evidence>
<dbReference type="EMBL" id="JAFKCV010000024">
    <property type="protein sequence ID" value="MBN7827686.1"/>
    <property type="molecule type" value="Genomic_DNA"/>
</dbReference>
<dbReference type="GO" id="GO:0009244">
    <property type="term" value="P:lipopolysaccharide core region biosynthetic process"/>
    <property type="evidence" value="ECO:0007669"/>
    <property type="project" value="TreeGrafter"/>
</dbReference>
<dbReference type="RefSeq" id="WP_206575797.1">
    <property type="nucleotide sequence ID" value="NZ_JAFKCV010000024.1"/>
</dbReference>
<dbReference type="SUPFAM" id="SSF53756">
    <property type="entry name" value="UDP-Glycosyltransferase/glycogen phosphorylase"/>
    <property type="match status" value="1"/>
</dbReference>
<dbReference type="InterPro" id="IPR051199">
    <property type="entry name" value="LPS_LOS_Heptosyltrfase"/>
</dbReference>
<organism evidence="3 4">
    <name type="scientific">Bowmanella dokdonensis</name>
    <dbReference type="NCBI Taxonomy" id="751969"/>
    <lineage>
        <taxon>Bacteria</taxon>
        <taxon>Pseudomonadati</taxon>
        <taxon>Pseudomonadota</taxon>
        <taxon>Gammaproteobacteria</taxon>
        <taxon>Alteromonadales</taxon>
        <taxon>Alteromonadaceae</taxon>
        <taxon>Bowmanella</taxon>
    </lineage>
</organism>
<dbReference type="Pfam" id="PF01075">
    <property type="entry name" value="Glyco_transf_9"/>
    <property type="match status" value="1"/>
</dbReference>
<keyword evidence="4" id="KW-1185">Reference proteome</keyword>
<dbReference type="InterPro" id="IPR002201">
    <property type="entry name" value="Glyco_trans_9"/>
</dbReference>
<gene>
    <name evidence="3" type="ORF">J0A66_20815</name>
</gene>
<proteinExistence type="predicted"/>
<dbReference type="GO" id="GO:0005829">
    <property type="term" value="C:cytosol"/>
    <property type="evidence" value="ECO:0007669"/>
    <property type="project" value="TreeGrafter"/>
</dbReference>
<accession>A0A939ITQ0</accession>
<dbReference type="Proteomes" id="UP000664654">
    <property type="component" value="Unassembled WGS sequence"/>
</dbReference>
<keyword evidence="2" id="KW-0808">Transferase</keyword>
<dbReference type="AlphaFoldDB" id="A0A939ITQ0"/>
<protein>
    <submittedName>
        <fullName evidence="3">Glycosyltransferase family 9 protein</fullName>
    </submittedName>
</protein>
<dbReference type="PANTHER" id="PTHR30160">
    <property type="entry name" value="TETRAACYLDISACCHARIDE 4'-KINASE-RELATED"/>
    <property type="match status" value="1"/>
</dbReference>
<name>A0A939ITQ0_9ALTE</name>
<comment type="caution">
    <text evidence="3">The sequence shown here is derived from an EMBL/GenBank/DDBJ whole genome shotgun (WGS) entry which is preliminary data.</text>
</comment>
<evidence type="ECO:0000313" key="3">
    <source>
        <dbReference type="EMBL" id="MBN7827686.1"/>
    </source>
</evidence>
<sequence>MKETTLSPLISKEQLEGARRILYMTHLAIGDFVYQRAFLHALKQSYPTLQLDIWIDDCRKRKKSWHAGRNQTLIQWLESEDYIENIYPIASSQQDRESIISTANAKGYDLIVFNATQRAEQYAKYARKIGPKAFIVGTRSQSNSILDWWHFRHIDRIYRLSSQIASLHISQQYQQRFFALLGIYVPESARLYPIAVPNEFRDKINRELIGTPVESEQIIFINHLSTTEKRNYPWPKLKALLIALHQARPDRRFIINTPPAHYTEICHQLETEIPIKNLRARPFTASDFFELPAMMEACDLVISVETAVMHIASALNKPQVVLMRDSAKAWVPTGVAEILFGKGRVDNIPVEQVMTAVAKMTAPVMPGLKPNRPLR</sequence>
<evidence type="ECO:0000256" key="2">
    <source>
        <dbReference type="ARBA" id="ARBA00022679"/>
    </source>
</evidence>
<evidence type="ECO:0000313" key="4">
    <source>
        <dbReference type="Proteomes" id="UP000664654"/>
    </source>
</evidence>
<keyword evidence="1" id="KW-0328">Glycosyltransferase</keyword>
<dbReference type="Gene3D" id="3.40.50.2000">
    <property type="entry name" value="Glycogen Phosphorylase B"/>
    <property type="match status" value="2"/>
</dbReference>
<reference evidence="3" key="1">
    <citation type="submission" date="2021-03" db="EMBL/GenBank/DDBJ databases">
        <title>novel species isolated from a fishpond in China.</title>
        <authorList>
            <person name="Lu H."/>
            <person name="Cai Z."/>
        </authorList>
    </citation>
    <scope>NUCLEOTIDE SEQUENCE</scope>
    <source>
        <strain evidence="3">JCM 30855</strain>
    </source>
</reference>
<dbReference type="PANTHER" id="PTHR30160:SF7">
    <property type="entry name" value="ADP-HEPTOSE--LPS HEPTOSYLTRANSFERASE 2"/>
    <property type="match status" value="1"/>
</dbReference>
<dbReference type="GO" id="GO:0008713">
    <property type="term" value="F:ADP-heptose-lipopolysaccharide heptosyltransferase activity"/>
    <property type="evidence" value="ECO:0007669"/>
    <property type="project" value="TreeGrafter"/>
</dbReference>